<keyword evidence="3" id="KW-1185">Reference proteome</keyword>
<organism evidence="2 3">
    <name type="scientific">Paramecium pentaurelia</name>
    <dbReference type="NCBI Taxonomy" id="43138"/>
    <lineage>
        <taxon>Eukaryota</taxon>
        <taxon>Sar</taxon>
        <taxon>Alveolata</taxon>
        <taxon>Ciliophora</taxon>
        <taxon>Intramacronucleata</taxon>
        <taxon>Oligohymenophorea</taxon>
        <taxon>Peniculida</taxon>
        <taxon>Parameciidae</taxon>
        <taxon>Paramecium</taxon>
    </lineage>
</organism>
<comment type="caution">
    <text evidence="2">The sequence shown here is derived from an EMBL/GenBank/DDBJ whole genome shotgun (WGS) entry which is preliminary data.</text>
</comment>
<feature type="compositionally biased region" description="Polar residues" evidence="1">
    <location>
        <begin position="4694"/>
        <end position="4716"/>
    </location>
</feature>
<sequence length="4855" mass="565167">MDEILYFYDEEENTFQGVDALKQMGNVRQVCKGFLKNQYQILSENGCVYYLELGKSFYKIPTWNCKVKQIATNESVTLLLTYSGQLFGFGEDKLQLGLLGNEKCYISQSPIKIGNDYKSISLSSNIGCGLDYKGQAWIWGNTPLGRSDIPIRIEGRFIKICAAKDYVIFTDQQAQVQVLSEIFKLSNEYFTCQNMWTITRAEQTDTNYLIVNEIIPNDRYSILLSNKNRMFLLINNNGRYIVRRLAINIRIHHLQQTNYYIYCFTEECRLIKIDKANLYTNESNELQQINEQIRFQLPEHEIKHLSSIQPIFATKYAFNLPAFIVDKRRFNEGISVLRQQHIEVDVQAHLRSTETKLSIIKQMSPIKSSQQLFSSRVMSKSRTSIASPMQRFYYSPQQHDKIHHFQTPKKGAPITPAKYVQTFLTQHSPSPIAKSFLQEQRDNNNNLQISTVKKANLLRLLIQDIQKSINKLGNLQQVPVDMRDRTHSRRSSSVHLDQVQSMIVELGNAQQRNNSQEKANKLNNSFNSRVSQHDNKNTNASSLFQSEQDLIEELRASEPLDMIEEEYLEYDEETDQVKRVLIRRPIDQDYEYGNNLKQDMGDGKILVSRKLVNVTDEEGWNRQENGELKKVISEQEPQRYIEEEILIENPKTGQLIRKIVRIPYNDQNVKLGEGLNEVNAQGQRIIGRRIVANEYSTEQLDQEGWVIKESKLERILGNREPNKYVEEEILEVNPQTGQIERKIIRRKYDKNRKLEEGQKLVSSRIVDNIQSSKQLAQDGWECNFNLGIAQKYIQNEDEVFYIEEEILIVSQKKQDRKLIRKIYFDEQSLNKVQQEFGENLYEIQIQGIRIIARRIIKGEKQIEKDWKYYSDKKYWEKVISQGESCKYVQETIVEIDFDNYEQTKKQIRYDLEVNEQNLMLGDHLDEIQFDGNQIISREIGDNIESTIYLRQQGWIKNRSGQLEKIISIDKIVNFYEEEILIQNLSAGKQQRKLIRRPFLEDGEKCQLGEDLNERITDDQVVVSRKIVKNDGNIENWKKNEITKNLEKMLILSEPIEFIEEEVLTFNQQTGTMIRQLIKRPSVNKDKMQFGNLKEVDKDGNIIVKRTLVPNLKLLGSDWTRGSMGSYRQTIAEEPEEYVEEEIIVIKNGKQERKLVRRPFIQDDLQRNYGDDINDTNENGERVVARRVVGNDQSKEQLEQQGWKLNENGELEIKQIEPTQYLIEEILCFNKETGNYERKMIKRQMTKQDEKLNFGENLTEVDKNGNKILSRQVIQNVQSLNKQKEEGWIEQNGKFEKIINIQEPEKYIEEEVIIQKNGIQERKLIRRPYNNQQYNIGENLNEDHNGMKIVSRRIVSNDQSSSQLQNEKWIRNNKGQLELQISKSEPQQFIEEEVLAYNQETGQLERKLIRRQYNPNKDGKLQTGLELNEFDSNGNKILSRSIIDNTKSFKSNQQDGWTSQNNGTQIKVISSQEPEAYIEEEILVLNPKTGKQERKLIRKPYYQEDLDIGESINEINDGQRVVARRIVQNDQSIYGQQNWQQQKGQEIQEIILNEEPTQYIEEEILIKNKNGQIIRQKVRKPYDPNKKIQTGNVHEQLQDGTVVVNRKIVDNNFSQAEMKNWKTDNKGQLVQVINYNEPERYIEQEVLIINPKTGKQERKLIRKPYTNQNEAIGDDLNESIGPNTKVISRRIVSNDHFSDDWQFNNGQFEQVLNNNEPVKYLEEEVLVKNNKTGKLERKLIRRPYQKNYKLGDNLNEQTDGVTVLSRKVVDNRSKQGWEQMGQNLEKILNDNEVEEYIEDEIIIQNKKTGKQERKLIRRNVNDPPPKEGIIVSSKRIQNTETNEQQKQAGWIQQDGQLIKVISKNEPTKMIIEEVLQYNDETGLMERKLIKRPYDPNNKKQDIQNGTVLSRRIVDNVEAQDQGQQWVLKNGQFEQILCDDEPEQFIEEEIIIINQKTGKQERKLIRRPLKNDEDPDIGESLNESIGNGKKVVARRIIQNNQTSEELQQWQKNGDIMEKQLATDEPTKFIEEEILVLNPETKQLERVLVRRQYEPCQVGQVSETDKNGNKIVSRRIVENVESSQNGWQKVKGILKKVVAVEPVKYIEEEVLIINQKTGKQERKLIRRPLKDGQDPGELGDSLNISSEEGYKIVSRKIVDNDQAKEAMQEWTEVDGVKIKKIGVEPIKFIEEEVLVLNPETGMMERKIIKKPYNPSVKVGNNLNIQDSQGNLVLSRKVVENNQSTSKSQWKQGQTEILIQEEPAQYIEEEILVLNPKNGQQERKIVRKPYYGEDIELGDELDEEVSKNQHVVARRIVNNDQSLDQLKQWKKQGDELVMTISSNEPTQQIEEEVLVRNPETGMMERKIIRRDQNSQPQYDQVISRKVVDNRKSSIVLNKQGWKQTYPGAIEVVLGEEPEQYIEEEIIQVNPKTGKQERKLIRKPYYGQEIEISDELNESIGGGQRVVSRRIVDNDAQVNWEKKNDQYELKIANTEPTKFIEEEVVCFNPKTGMVETKIIRRPYEKNAKLGSELNEETNDGVVLSRKVVDNFESIKKQEEWQKGQDGNMMKIISTKKPDQFIEEEVIIVKNGKQERKIIRKPILYDQQVEESDDLNQDIGNGQRVLSRKIVKGEEGKEFELKNGVFEKQISKNEPTKFIEEEILVYNEETGMMDRKLIRRPFTEGQRQFDENGNKVLSSKVIDNNKSLNSMQEWNSSKNGQKEIVLSAEPEQYYEEEVLIFKNGKAERKLIRKPCNGQSLNLGDDLNETDGQMKVLSRKIVNNEMTTTQKQEWNQQQNGYLEKVLSQSEPIKYIEEEILVCNEETGLMERIIIRRPFTQKDAQLKQGNNLTEVNSQGDRIVSRKIVENALTEAKKQEWVIDKNGKMEKIISQEPLQYIEEEVLVINKDGKQERKLIRKPYHGQNLQIGEELNEGRGNTKIIARRLIDNQQSSQELQKWQKKGDQMELILVKEEPTQVVVEEVLMYNAEKGVMERKFITRPINSQEIDDPNVKVLSRKVVDNLKSQQLGEQVIAEEPEQYIEEEIITINPRTGKQERKLIRRPYYGEEIELGDDMDEAGQKGERIISRRIVENEETTEGLKEWKQQPDGSMVKILAQNEPVKYIEEEILVLNPETQQMERKLIRKPYNPNAKLGNVKETDQDGNVIVSRKIVENKQSQRRWTVKQDGKLELVISKAEPIQFIEEEVLVLNPKTNQMERKIIRRPMQAGDSELDTGDSLNESRGNQKVVARRVVQNEQSQDQLQKEGWIIDNKSGQMELVSKEPIKYIQEEILVQTEDGQLVRKLVRKPFNPKLKIGTNLQETDNDGNRVLSRTVIENNQSLASLQADGWNIQKQEKVISQEPLQYIEEEVIIVNPKTGKQERKIIRKPYYNEDVAIGDQLDEVNGGQRVLARRIVDNEQSLNQLNEEGWKMKDGNLEITMTEPSQMIEEEILVYNEESGLYERKLVRRQYDAKRDSTLQLGQLKEFDQNGNKILSRRIVENVESSQQLQKGGWVNHQGVLEKTINVHEPDKFIEEEILIINPKTGKQERRLTRRPYQPGDEKMEMGDNILDQQGGKKIVSRRIVENDSSSEFQLQQGWKQISAGMFEVQLCAAEPVKYIEEEILIVNKQTKQMQRKLIRRQYTIKDQNLKLGDDIKEKDAQGNRILARRLIENVQSLTQLKKEGWTKLADGTLEKILSAIAQKFIEEEILVYNPRTGKQERRLTRRPVMLEDDKFKVGEQINEQLNDGTKVVARRIVDSDFAFTSWQQNDEGVLIHQISEAEPMKYIEEEVLQVNPETGMMERKLIRRPYNDQNLNLGQNINESKDDGTIVLSRKLVENNGSLAQWRRESDGKLVKVINHEEPEQYVEEEIITINPKTGKQERKLIRRPFTEDDRNAIIGDQIIDEINNGQKVISRRIISNLCSSDDWKQNDDGHFEIVVASQEPIKFIEEEVLSYNEQTGMMERKLIRRVFSASAQLGNNLQETDDKGNIVISRRVVENLLSSEQQKKDGWKENQGNLELLLNAQESLQLVEEQVLIRNLETGKQELVLRRRPYVEGEELINPIDGLLLSRKIIKNNQSQGQLFNEGWSKTNGQLEKKIHNVINPILSNKLIPDDPTSLYYLEEDHILTNPNTQEQEIHELKFPYQGNQHLKIGEGLRERDDSGNQIIARKIVTNIDPDYNPYQDVEEITEIIGSGKVNEFYALQKLVNITEVIISKNLNEKQPNGFIIRSRIVINEYQKTQQQGWRKLSESEIPQGIRQWNQNKRSMYQIDEDSQEHRDSQYRSVDEQNQIRILDQKLSVNGKYVEEEILIKNQHTNKYERRLQRRYTNENTFGDDIDELIQDIKYLARIEVQFQLELTKQGWIEVGNQILQRVIAKNETLQMIEEELCNKEKHVQMFILKPYKNEQIQIGEMDELQENGLHLVKRQIVNNRSLAYYKNNDFIKNKDGTYIKQIKGGITMKIPKYQEQNFVRRPTQRLSQIQQIEQHNNNIIKIGITENGQDEPAIVNRTTNSDISETDKMFLKQLERGSKKDRSNIYQNILNDEQLRGRINSDKNNKSPSSPFSECAIPNKGKILSKVLNKFIKTSLSQAMNELQLIYLAYRQKKRQTYQRNSTNLTNILANLFYRQSFDTLIEHMQKNVIEFDEDDVIKYNEMLDENKIIAMEIQPAGNEGQAAEPVELNLTPPEKKRILKIKPKGQQETKVFGSSSQHENAQPYQRKSVVHNTMKVQNPFQRSAGRASTVIKPNTFQSSQSLKPATQLARGSLQNISVPFGLQQPKTNTKKQTTKIKEAQEKSNSQSKQHSQTPLSQSYATISQNQSQASIQKQMSQEQLAQIQKNKIASQFKRMGSVQLSGAFKKS</sequence>
<evidence type="ECO:0000256" key="1">
    <source>
        <dbReference type="SAM" id="MobiDB-lite"/>
    </source>
</evidence>
<feature type="region of interest" description="Disordered" evidence="1">
    <location>
        <begin position="4768"/>
        <end position="4828"/>
    </location>
</feature>
<dbReference type="EMBL" id="CAJJDO010000054">
    <property type="protein sequence ID" value="CAD8171188.1"/>
    <property type="molecule type" value="Genomic_DNA"/>
</dbReference>
<gene>
    <name evidence="2" type="ORF">PPENT_87.1.T0540157</name>
</gene>
<feature type="compositionally biased region" description="Polar residues" evidence="1">
    <location>
        <begin position="4790"/>
        <end position="4828"/>
    </location>
</feature>
<proteinExistence type="predicted"/>
<dbReference type="OrthoDB" id="293881at2759"/>
<evidence type="ECO:0000313" key="2">
    <source>
        <dbReference type="EMBL" id="CAD8171188.1"/>
    </source>
</evidence>
<evidence type="ECO:0000313" key="3">
    <source>
        <dbReference type="Proteomes" id="UP000689195"/>
    </source>
</evidence>
<protein>
    <submittedName>
        <fullName evidence="2">Uncharacterized protein</fullName>
    </submittedName>
</protein>
<name>A0A8S1V1C3_9CILI</name>
<accession>A0A8S1V1C3</accession>
<feature type="region of interest" description="Disordered" evidence="1">
    <location>
        <begin position="4693"/>
        <end position="4716"/>
    </location>
</feature>
<reference evidence="2" key="1">
    <citation type="submission" date="2021-01" db="EMBL/GenBank/DDBJ databases">
        <authorList>
            <consortium name="Genoscope - CEA"/>
            <person name="William W."/>
        </authorList>
    </citation>
    <scope>NUCLEOTIDE SEQUENCE</scope>
</reference>
<dbReference type="Proteomes" id="UP000689195">
    <property type="component" value="Unassembled WGS sequence"/>
</dbReference>